<keyword evidence="5" id="KW-0406">Ion transport</keyword>
<feature type="transmembrane region" description="Helical" evidence="8">
    <location>
        <begin position="110"/>
        <end position="128"/>
    </location>
</feature>
<dbReference type="CDD" id="cd01031">
    <property type="entry name" value="EriC"/>
    <property type="match status" value="1"/>
</dbReference>
<feature type="transmembrane region" description="Helical" evidence="8">
    <location>
        <begin position="363"/>
        <end position="389"/>
    </location>
</feature>
<organism evidence="9 10">
    <name type="scientific">Tepidamorphus gemmatus</name>
    <dbReference type="NCBI Taxonomy" id="747076"/>
    <lineage>
        <taxon>Bacteria</taxon>
        <taxon>Pseudomonadati</taxon>
        <taxon>Pseudomonadota</taxon>
        <taxon>Alphaproteobacteria</taxon>
        <taxon>Hyphomicrobiales</taxon>
        <taxon>Tepidamorphaceae</taxon>
        <taxon>Tepidamorphus</taxon>
    </lineage>
</organism>
<dbReference type="GO" id="GO:0005247">
    <property type="term" value="F:voltage-gated chloride channel activity"/>
    <property type="evidence" value="ECO:0007669"/>
    <property type="project" value="TreeGrafter"/>
</dbReference>
<dbReference type="PANTHER" id="PTHR45711:SF6">
    <property type="entry name" value="CHLORIDE CHANNEL PROTEIN"/>
    <property type="match status" value="1"/>
</dbReference>
<feature type="transmembrane region" description="Helical" evidence="8">
    <location>
        <begin position="308"/>
        <end position="327"/>
    </location>
</feature>
<accession>A0A4R3M9G3</accession>
<dbReference type="Gene3D" id="1.10.3080.10">
    <property type="entry name" value="Clc chloride channel"/>
    <property type="match status" value="1"/>
</dbReference>
<dbReference type="AlphaFoldDB" id="A0A4R3M9G3"/>
<feature type="transmembrane region" description="Helical" evidence="8">
    <location>
        <begin position="188"/>
        <end position="209"/>
    </location>
</feature>
<evidence type="ECO:0000313" key="10">
    <source>
        <dbReference type="Proteomes" id="UP000295678"/>
    </source>
</evidence>
<keyword evidence="4 8" id="KW-1133">Transmembrane helix</keyword>
<comment type="subcellular location">
    <subcellularLocation>
        <location evidence="1">Membrane</location>
        <topology evidence="1">Multi-pass membrane protein</topology>
    </subcellularLocation>
</comment>
<dbReference type="NCBIfam" id="NF003640">
    <property type="entry name" value="PRK05277.1"/>
    <property type="match status" value="1"/>
</dbReference>
<dbReference type="PRINTS" id="PR00762">
    <property type="entry name" value="CLCHANNEL"/>
</dbReference>
<dbReference type="GO" id="GO:0005886">
    <property type="term" value="C:plasma membrane"/>
    <property type="evidence" value="ECO:0007669"/>
    <property type="project" value="TreeGrafter"/>
</dbReference>
<dbReference type="Pfam" id="PF00654">
    <property type="entry name" value="Voltage_CLC"/>
    <property type="match status" value="1"/>
</dbReference>
<keyword evidence="6 8" id="KW-0472">Membrane</keyword>
<evidence type="ECO:0000256" key="1">
    <source>
        <dbReference type="ARBA" id="ARBA00004141"/>
    </source>
</evidence>
<name>A0A4R3M9G3_9HYPH</name>
<feature type="transmembrane region" description="Helical" evidence="8">
    <location>
        <begin position="159"/>
        <end position="182"/>
    </location>
</feature>
<keyword evidence="3 8" id="KW-0812">Transmembrane</keyword>
<comment type="caution">
    <text evidence="9">The sequence shown here is derived from an EMBL/GenBank/DDBJ whole genome shotgun (WGS) entry which is preliminary data.</text>
</comment>
<protein>
    <submittedName>
        <fullName evidence="9">CIC family chloride channel protein</fullName>
    </submittedName>
</protein>
<dbReference type="RefSeq" id="WP_132807285.1">
    <property type="nucleotide sequence ID" value="NZ_SMAK01000009.1"/>
</dbReference>
<feature type="transmembrane region" description="Helical" evidence="8">
    <location>
        <begin position="17"/>
        <end position="39"/>
    </location>
</feature>
<evidence type="ECO:0000256" key="5">
    <source>
        <dbReference type="ARBA" id="ARBA00023065"/>
    </source>
</evidence>
<feature type="transmembrane region" description="Helical" evidence="8">
    <location>
        <begin position="269"/>
        <end position="287"/>
    </location>
</feature>
<sequence>MPDSAERPYPDRRADTAFFALAAGVGIATGTIGTVFHLIVDALLAWPVWLQAQLGRGVAAVVVAALVAAAMALASAVIVGRFAPEASGSGVQEVEGTLDGLRPLRWRRVLPVKFFAGILSLSSGLVLGREGPTIHMGASLGGALADWGRVALRERRGLIAAGAAAGLAAAFNAPIAAVLFVIEETRRQFPYTFRTFGGVIVASVLSAVITERIGGVGPNLAVETSRVPLWALAAFPVLGTVIGGLGVLFNRMILHGLELVDLADRRVRYAVPVAVGLLVGVLLIVLPEATGGNEALIRRLVTETNGPLLLLLLVAIRLVMSVASYVAGVPGGIFAPLLTLAAATGLAVGVFLTALVPDPALPVAFAVAAMGGLFTASVRAPLVGVVLVLELTGAYEVALPLLITCGIAHVTAEWLGGKPIYEQLLDRTLDRAGLRRPTIDARQHTGLA</sequence>
<keyword evidence="2" id="KW-0813">Transport</keyword>
<feature type="transmembrane region" description="Helical" evidence="8">
    <location>
        <begin position="333"/>
        <end position="356"/>
    </location>
</feature>
<evidence type="ECO:0000313" key="9">
    <source>
        <dbReference type="EMBL" id="TCT08357.1"/>
    </source>
</evidence>
<dbReference type="SUPFAM" id="SSF81340">
    <property type="entry name" value="Clc chloride channel"/>
    <property type="match status" value="1"/>
</dbReference>
<evidence type="ECO:0000256" key="7">
    <source>
        <dbReference type="ARBA" id="ARBA00023214"/>
    </source>
</evidence>
<keyword evidence="7" id="KW-0868">Chloride</keyword>
<dbReference type="PANTHER" id="PTHR45711">
    <property type="entry name" value="CHLORIDE CHANNEL PROTEIN"/>
    <property type="match status" value="1"/>
</dbReference>
<dbReference type="InterPro" id="IPR014743">
    <property type="entry name" value="Cl-channel_core"/>
</dbReference>
<gene>
    <name evidence="9" type="ORF">EDC22_10932</name>
</gene>
<keyword evidence="10" id="KW-1185">Reference proteome</keyword>
<reference evidence="9 10" key="1">
    <citation type="submission" date="2019-03" db="EMBL/GenBank/DDBJ databases">
        <title>Genomic Encyclopedia of Type Strains, Phase IV (KMG-IV): sequencing the most valuable type-strain genomes for metagenomic binning, comparative biology and taxonomic classification.</title>
        <authorList>
            <person name="Goeker M."/>
        </authorList>
    </citation>
    <scope>NUCLEOTIDE SEQUENCE [LARGE SCALE GENOMIC DNA]</scope>
    <source>
        <strain evidence="9 10">DSM 19345</strain>
    </source>
</reference>
<feature type="transmembrane region" description="Helical" evidence="8">
    <location>
        <begin position="229"/>
        <end position="249"/>
    </location>
</feature>
<evidence type="ECO:0000256" key="2">
    <source>
        <dbReference type="ARBA" id="ARBA00022448"/>
    </source>
</evidence>
<dbReference type="InterPro" id="IPR001807">
    <property type="entry name" value="ClC"/>
</dbReference>
<evidence type="ECO:0000256" key="3">
    <source>
        <dbReference type="ARBA" id="ARBA00022692"/>
    </source>
</evidence>
<dbReference type="EMBL" id="SMAK01000009">
    <property type="protein sequence ID" value="TCT08357.1"/>
    <property type="molecule type" value="Genomic_DNA"/>
</dbReference>
<proteinExistence type="predicted"/>
<evidence type="ECO:0000256" key="6">
    <source>
        <dbReference type="ARBA" id="ARBA00023136"/>
    </source>
</evidence>
<evidence type="ECO:0000256" key="8">
    <source>
        <dbReference type="SAM" id="Phobius"/>
    </source>
</evidence>
<dbReference type="Proteomes" id="UP000295678">
    <property type="component" value="Unassembled WGS sequence"/>
</dbReference>
<dbReference type="OrthoDB" id="9767361at2"/>
<feature type="transmembrane region" description="Helical" evidence="8">
    <location>
        <begin position="59"/>
        <end position="79"/>
    </location>
</feature>
<evidence type="ECO:0000256" key="4">
    <source>
        <dbReference type="ARBA" id="ARBA00022989"/>
    </source>
</evidence>